<dbReference type="Pfam" id="PF00623">
    <property type="entry name" value="RNA_pol_Rpb1_2"/>
    <property type="match status" value="1"/>
</dbReference>
<dbReference type="FunFam" id="1.10.132.30:FF:000001">
    <property type="entry name" value="DNA-directed RNA polymerase subunit"/>
    <property type="match status" value="1"/>
</dbReference>
<evidence type="ECO:0000256" key="6">
    <source>
        <dbReference type="ARBA" id="ARBA00022695"/>
    </source>
</evidence>
<dbReference type="Gene3D" id="1.10.274.100">
    <property type="entry name" value="RNA polymerase Rpb1, domain 3"/>
    <property type="match status" value="1"/>
</dbReference>
<evidence type="ECO:0000313" key="16">
    <source>
        <dbReference type="Proteomes" id="UP000046393"/>
    </source>
</evidence>
<name>A0A0N5AIV0_9BILA</name>
<dbReference type="GO" id="GO:0005654">
    <property type="term" value="C:nucleoplasm"/>
    <property type="evidence" value="ECO:0007669"/>
    <property type="project" value="UniProtKB-ARBA"/>
</dbReference>
<keyword evidence="6 14" id="KW-0548">Nucleotidyltransferase</keyword>
<sequence length="1405" mass="156371">MVKEQYREADLARKVSGVQFRAGSSHLMRQVAHIPVFNSKLYEEVPGRWVPAPYGPLDPRLGTCQKNTDCQTCKQNLIDCVGHFGYIDLALPVFHIGFFRLTIQLLQCICKHCSGLLISGDEKNSLLRQVSNPNLDYLRRKALHKKIVTASKKISTCPHCGHKNGVVKKAVGAVLKIVHSDPVPADKLTDYAIAMEEDKELQSLLPKNKFCLLNPSEVYSLFDRINLEDIPILMVHGSRNINHPRDLILSRIPVPPCCIRPSVVSEVKAGTTEDDITMKLSEITLINDVLKKQISEGGTVKVINDTWEHLQVNCALYINSEISGLPPDLQPKKPMRGFTQRLKGKQGRFRGNLSGKRVDFSGRTVISPDPNLRIDQVGVPIYIAKILTFPEIVNKENIERMRKLVINGDDIHPGANHIVERLTGNKKFLRYGNREITAAQLKVGDIIERHLDNDDVVLFNRQPSLHKISIMSHRAKIVPGRTFRFNECACTPYNADFDGDEMNLHVPQTYEARAEASLLMNVKSNLITPRSGEPLIAAIQDFITGGYLLTHKDSFFPRSEVHRFVAAIIDVNAKKQHRIRIPPPAIRKPVELWTGKQLIELIIRPDVDSKINLNLTTKNKSYTGNEEFCVKDSYVIIRNSVLLCGVLDKALLGSGSKTNIFYILLRDFGEDAAVDAMWRLARLAPVFLSNRGFSIGIGDVRPSEALLREKAALLKEGYEKCDNYINSLKEGKLKAQPGCTEHETLEALILKELSAIRDHAGQACLRNLSRHNAPLTMAVCGSKGSFINISQMIACVGQQAISGHRPPDGFEDRSLPHFERRQKTPAAKGFVENSFYSGLTPTEFFFHTMGGREGLVDTAVKTAETGYMQRRLVKCLEDLCANYDGTVRSSVGEIVEFTFGEDGLDPSMMEAKDGKVVDFAHVLEHICNTTPHVWEEGAELETEEMRLLIETTIKSKIGEQHSLFRKQLEDFVNEVLENTDKYFKLAKTCSKHTNSTPAVCGKCVKCKQQNEFRKIQIRSHCLSHSQAVAFVELCAYKLKRAIIEPGTAVGAVAATSIGEPSTQMTLKTFHFAGVASMNITQGVPRIKEIINGVKQISTPIITAALIDEKDQALARKVKARIEKTMLGEICDYIEEVYLPSDCFILLKINAKRVRLLQLEVTMSSIAASICAAKLPVPVKISQISILGKTIMVIRPPDLAKCSKIMAVQYLKQNLGSVVVKGLPGVIRCVIHADEKKGDSYKLLVEGTDYKAVMATMGVDGRKTFFNNAITVADVLGIEAARTSIITEILSTMESHGIGLDRRHVMLLADLMTYRGEVLGITRGGLVKMKESVLLLASFEKTTDHLYEAAFFSQEDKIVGVSESIIMGTPMSVGTGLFKLLHNHGKKHILYPKKTIFESAEFQLQL</sequence>
<dbReference type="FunFam" id="1.10.274.100:FF:000003">
    <property type="entry name" value="DNA-directed RNA polymerase subunit"/>
    <property type="match status" value="1"/>
</dbReference>
<comment type="subcellular location">
    <subcellularLocation>
        <location evidence="1">Nucleus</location>
    </subcellularLocation>
</comment>
<keyword evidence="5 14" id="KW-0808">Transferase</keyword>
<dbReference type="Pfam" id="PF05000">
    <property type="entry name" value="RNA_pol_Rpb1_4"/>
    <property type="match status" value="1"/>
</dbReference>
<evidence type="ECO:0000256" key="3">
    <source>
        <dbReference type="ARBA" id="ARBA00011206"/>
    </source>
</evidence>
<dbReference type="PANTHER" id="PTHR48446">
    <property type="entry name" value="DNA-DIRECTED RNA POLYMERASE SUBUNIT BETA' N-TERMINAL SECTION"/>
    <property type="match status" value="1"/>
</dbReference>
<dbReference type="Gene3D" id="6.10.250.2940">
    <property type="match status" value="1"/>
</dbReference>
<feature type="domain" description="RNA polymerase N-terminal" evidence="15">
    <location>
        <begin position="245"/>
        <end position="550"/>
    </location>
</feature>
<evidence type="ECO:0000256" key="10">
    <source>
        <dbReference type="ARBA" id="ARBA00023163"/>
    </source>
</evidence>
<keyword evidence="10 14" id="KW-0804">Transcription</keyword>
<dbReference type="Proteomes" id="UP000046393">
    <property type="component" value="Unplaced"/>
</dbReference>
<dbReference type="InterPro" id="IPR035698">
    <property type="entry name" value="RNAP_III_Rpc1_C"/>
</dbReference>
<evidence type="ECO:0000256" key="1">
    <source>
        <dbReference type="ARBA" id="ARBA00004123"/>
    </source>
</evidence>
<dbReference type="Pfam" id="PF04998">
    <property type="entry name" value="RNA_pol_Rpb1_5"/>
    <property type="match status" value="1"/>
</dbReference>
<dbReference type="InterPro" id="IPR007066">
    <property type="entry name" value="RNA_pol_Rpb1_3"/>
</dbReference>
<dbReference type="Gene3D" id="4.10.860.120">
    <property type="entry name" value="RNA polymerase II, clamp domain"/>
    <property type="match status" value="1"/>
</dbReference>
<dbReference type="InterPro" id="IPR007083">
    <property type="entry name" value="RNA_pol_Rpb1_4"/>
</dbReference>
<dbReference type="PANTHER" id="PTHR48446:SF1">
    <property type="entry name" value="DNA-DIRECTED RNA POLYMERASE SUBUNIT BETA' N-TERMINAL SECTION"/>
    <property type="match status" value="1"/>
</dbReference>
<dbReference type="CDD" id="cd02736">
    <property type="entry name" value="RNAP_III_Rpc1_C"/>
    <property type="match status" value="1"/>
</dbReference>
<dbReference type="FunFam" id="2.40.40.20:FF:000019">
    <property type="entry name" value="DNA-directed RNA polymerase II subunit RPB1"/>
    <property type="match status" value="1"/>
</dbReference>
<dbReference type="GO" id="GO:0006351">
    <property type="term" value="P:DNA-templated transcription"/>
    <property type="evidence" value="ECO:0007669"/>
    <property type="project" value="InterPro"/>
</dbReference>
<dbReference type="GO" id="GO:0000428">
    <property type="term" value="C:DNA-directed RNA polymerase complex"/>
    <property type="evidence" value="ECO:0007669"/>
    <property type="project" value="UniProtKB-KW"/>
</dbReference>
<evidence type="ECO:0000256" key="11">
    <source>
        <dbReference type="ARBA" id="ARBA00023242"/>
    </source>
</evidence>
<dbReference type="SMART" id="SM00663">
    <property type="entry name" value="RPOLA_N"/>
    <property type="match status" value="1"/>
</dbReference>
<dbReference type="InterPro" id="IPR015700">
    <property type="entry name" value="RPC1"/>
</dbReference>
<dbReference type="GO" id="GO:0003899">
    <property type="term" value="F:DNA-directed RNA polymerase activity"/>
    <property type="evidence" value="ECO:0007669"/>
    <property type="project" value="UniProtKB-EC"/>
</dbReference>
<dbReference type="EC" id="2.7.7.6" evidence="14"/>
<keyword evidence="7" id="KW-0479">Metal-binding</keyword>
<evidence type="ECO:0000256" key="7">
    <source>
        <dbReference type="ARBA" id="ARBA00022723"/>
    </source>
</evidence>
<evidence type="ECO:0000256" key="2">
    <source>
        <dbReference type="ARBA" id="ARBA00006460"/>
    </source>
</evidence>
<dbReference type="NCBIfam" id="NF006336">
    <property type="entry name" value="PRK08566.1"/>
    <property type="match status" value="1"/>
</dbReference>
<protein>
    <recommendedName>
        <fullName evidence="14">DNA-directed RNA polymerase subunit</fullName>
        <ecNumber evidence="14">2.7.7.6</ecNumber>
    </recommendedName>
</protein>
<evidence type="ECO:0000256" key="9">
    <source>
        <dbReference type="ARBA" id="ARBA00022842"/>
    </source>
</evidence>
<dbReference type="WBParaSite" id="SMUV_0000436101-mRNA-1">
    <property type="protein sequence ID" value="SMUV_0000436101-mRNA-1"/>
    <property type="gene ID" value="SMUV_0000436101"/>
</dbReference>
<dbReference type="Pfam" id="PF04997">
    <property type="entry name" value="RNA_pol_Rpb1_1"/>
    <property type="match status" value="1"/>
</dbReference>
<evidence type="ECO:0000259" key="15">
    <source>
        <dbReference type="SMART" id="SM00663"/>
    </source>
</evidence>
<proteinExistence type="inferred from homology"/>
<keyword evidence="8" id="KW-0862">Zinc</keyword>
<evidence type="ECO:0000256" key="12">
    <source>
        <dbReference type="ARBA" id="ARBA00048552"/>
    </source>
</evidence>
<dbReference type="InterPro" id="IPR035697">
    <property type="entry name" value="RNAP_III_RPC1_N"/>
</dbReference>
<dbReference type="Gene3D" id="3.30.1490.180">
    <property type="entry name" value="RNA polymerase ii"/>
    <property type="match status" value="1"/>
</dbReference>
<keyword evidence="9" id="KW-0460">Magnesium</keyword>
<dbReference type="InterPro" id="IPR038120">
    <property type="entry name" value="Rpb1_funnel_sf"/>
</dbReference>
<keyword evidence="16" id="KW-1185">Reference proteome</keyword>
<evidence type="ECO:0000256" key="13">
    <source>
        <dbReference type="ARBA" id="ARBA00058108"/>
    </source>
</evidence>
<dbReference type="Pfam" id="PF04983">
    <property type="entry name" value="RNA_pol_Rpb1_3"/>
    <property type="match status" value="1"/>
</dbReference>
<dbReference type="InterPro" id="IPR006592">
    <property type="entry name" value="RNA_pol_N"/>
</dbReference>
<dbReference type="FunFam" id="1.10.150.390:FF:000004">
    <property type="entry name" value="DNA-directed RNA polymerase subunit"/>
    <property type="match status" value="1"/>
</dbReference>
<evidence type="ECO:0000256" key="14">
    <source>
        <dbReference type="RuleBase" id="RU004279"/>
    </source>
</evidence>
<dbReference type="InterPro" id="IPR042102">
    <property type="entry name" value="RNA_pol_Rpb1_3_sf"/>
</dbReference>
<dbReference type="Gene3D" id="2.40.40.20">
    <property type="match status" value="1"/>
</dbReference>
<dbReference type="InterPro" id="IPR007080">
    <property type="entry name" value="RNA_pol_Rpb1_1"/>
</dbReference>
<dbReference type="SUPFAM" id="SSF64484">
    <property type="entry name" value="beta and beta-prime subunits of DNA dependent RNA-polymerase"/>
    <property type="match status" value="1"/>
</dbReference>
<dbReference type="STRING" id="451379.A0A0N5AIV0"/>
<evidence type="ECO:0000313" key="17">
    <source>
        <dbReference type="WBParaSite" id="SMUV_0000436101-mRNA-1"/>
    </source>
</evidence>
<dbReference type="InterPro" id="IPR000722">
    <property type="entry name" value="RNA_pol_asu"/>
</dbReference>
<keyword evidence="4 14" id="KW-0240">DNA-directed RNA polymerase</keyword>
<comment type="subunit">
    <text evidence="3">Component of the RNA polymerase III (Pol III) complex consisting of 17 subunits.</text>
</comment>
<organism evidence="16 17">
    <name type="scientific">Syphacia muris</name>
    <dbReference type="NCBI Taxonomy" id="451379"/>
    <lineage>
        <taxon>Eukaryota</taxon>
        <taxon>Metazoa</taxon>
        <taxon>Ecdysozoa</taxon>
        <taxon>Nematoda</taxon>
        <taxon>Chromadorea</taxon>
        <taxon>Rhabditida</taxon>
        <taxon>Spirurina</taxon>
        <taxon>Oxyuridomorpha</taxon>
        <taxon>Oxyuroidea</taxon>
        <taxon>Oxyuridae</taxon>
        <taxon>Syphacia</taxon>
    </lineage>
</organism>
<accession>A0A0N5AIV0</accession>
<keyword evidence="11" id="KW-0539">Nucleus</keyword>
<dbReference type="InterPro" id="IPR044893">
    <property type="entry name" value="RNA_pol_Rpb1_clamp_domain"/>
</dbReference>
<dbReference type="Gene3D" id="6.20.50.80">
    <property type="match status" value="1"/>
</dbReference>
<comment type="similarity">
    <text evidence="2 14">Belongs to the RNA polymerase beta' chain family.</text>
</comment>
<comment type="function">
    <text evidence="13">DNA-dependent RNA polymerase catalyzes the transcription of DNA into RNA using the four ribonucleoside triphosphates as substrates. Largest and catalytic core component of RNA polymerase III which synthesizes small RNAs, such as 5S rRNA and tRNAs. Forms the polymerase active center together with the second largest subunit. A single-stranded DNA template strand of the promoter is positioned within the central active site cleft of Pol III. A bridging helix emanates from RPC1 and crosses the cleft near the catalytic site and is thought to promote translocation of Pol III by acting as a ratchet that moves the RNA-DNA hybrid through the active site by switching from straight to bent conformations at each step of nucleotide addition.</text>
</comment>
<dbReference type="CDD" id="cd02583">
    <property type="entry name" value="RNAP_III_RPC1_N"/>
    <property type="match status" value="1"/>
</dbReference>
<dbReference type="Gene3D" id="1.10.132.30">
    <property type="match status" value="1"/>
</dbReference>
<dbReference type="FunFam" id="3.30.1490.180:FF:000002">
    <property type="entry name" value="DNA-directed RNA polymerase subunit"/>
    <property type="match status" value="1"/>
</dbReference>
<dbReference type="InterPro" id="IPR007081">
    <property type="entry name" value="RNA_pol_Rpb1_5"/>
</dbReference>
<dbReference type="GO" id="GO:0046872">
    <property type="term" value="F:metal ion binding"/>
    <property type="evidence" value="ECO:0007669"/>
    <property type="project" value="UniProtKB-KW"/>
</dbReference>
<reference evidence="17" key="1">
    <citation type="submission" date="2016-04" db="UniProtKB">
        <authorList>
            <consortium name="WormBaseParasite"/>
        </authorList>
    </citation>
    <scope>IDENTIFICATION</scope>
</reference>
<dbReference type="GO" id="GO:0003677">
    <property type="term" value="F:DNA binding"/>
    <property type="evidence" value="ECO:0007669"/>
    <property type="project" value="InterPro"/>
</dbReference>
<dbReference type="Gene3D" id="1.10.150.390">
    <property type="match status" value="1"/>
</dbReference>
<evidence type="ECO:0000256" key="8">
    <source>
        <dbReference type="ARBA" id="ARBA00022833"/>
    </source>
</evidence>
<evidence type="ECO:0000256" key="5">
    <source>
        <dbReference type="ARBA" id="ARBA00022679"/>
    </source>
</evidence>
<evidence type="ECO:0000256" key="4">
    <source>
        <dbReference type="ARBA" id="ARBA00022478"/>
    </source>
</evidence>
<comment type="catalytic activity">
    <reaction evidence="12 14">
        <text>RNA(n) + a ribonucleoside 5'-triphosphate = RNA(n+1) + diphosphate</text>
        <dbReference type="Rhea" id="RHEA:21248"/>
        <dbReference type="Rhea" id="RHEA-COMP:14527"/>
        <dbReference type="Rhea" id="RHEA-COMP:17342"/>
        <dbReference type="ChEBI" id="CHEBI:33019"/>
        <dbReference type="ChEBI" id="CHEBI:61557"/>
        <dbReference type="ChEBI" id="CHEBI:140395"/>
        <dbReference type="EC" id="2.7.7.6"/>
    </reaction>
</comment>